<organism evidence="10 11">
    <name type="scientific">Aphanomyces euteiches</name>
    <dbReference type="NCBI Taxonomy" id="100861"/>
    <lineage>
        <taxon>Eukaryota</taxon>
        <taxon>Sar</taxon>
        <taxon>Stramenopiles</taxon>
        <taxon>Oomycota</taxon>
        <taxon>Saprolegniomycetes</taxon>
        <taxon>Saprolegniales</taxon>
        <taxon>Verrucalvaceae</taxon>
        <taxon>Aphanomyces</taxon>
    </lineage>
</organism>
<reference evidence="10 11" key="1">
    <citation type="submission" date="2019-07" db="EMBL/GenBank/DDBJ databases">
        <title>Genomics analysis of Aphanomyces spp. identifies a new class of oomycete effector associated with host adaptation.</title>
        <authorList>
            <person name="Gaulin E."/>
        </authorList>
    </citation>
    <scope>NUCLEOTIDE SEQUENCE [LARGE SCALE GENOMIC DNA]</scope>
    <source>
        <strain evidence="10 11">ATCC 201684</strain>
    </source>
</reference>
<keyword evidence="5 7" id="KW-0472">Membrane</keyword>
<comment type="caution">
    <text evidence="10">The sequence shown here is derived from an EMBL/GenBank/DDBJ whole genome shotgun (WGS) entry which is preliminary data.</text>
</comment>
<evidence type="ECO:0000256" key="4">
    <source>
        <dbReference type="ARBA" id="ARBA00022989"/>
    </source>
</evidence>
<dbReference type="VEuPathDB" id="FungiDB:AeMF1_016123"/>
<evidence type="ECO:0000256" key="1">
    <source>
        <dbReference type="ARBA" id="ARBA00004141"/>
    </source>
</evidence>
<feature type="transmembrane region" description="Helical" evidence="7">
    <location>
        <begin position="102"/>
        <end position="122"/>
    </location>
</feature>
<dbReference type="AlphaFoldDB" id="A0A6G0XQ06"/>
<comment type="similarity">
    <text evidence="2">Belongs to the TMEM198 family.</text>
</comment>
<dbReference type="EMBL" id="VJMJ01000026">
    <property type="protein sequence ID" value="KAF0742588.1"/>
    <property type="molecule type" value="Genomic_DNA"/>
</dbReference>
<dbReference type="Pfam" id="PF13886">
    <property type="entry name" value="TM7S3_TM198"/>
    <property type="match status" value="1"/>
</dbReference>
<feature type="transmembrane region" description="Helical" evidence="7">
    <location>
        <begin position="201"/>
        <end position="221"/>
    </location>
</feature>
<evidence type="ECO:0000313" key="10">
    <source>
        <dbReference type="EMBL" id="KAF0742588.1"/>
    </source>
</evidence>
<keyword evidence="11" id="KW-1185">Reference proteome</keyword>
<evidence type="ECO:0000256" key="2">
    <source>
        <dbReference type="ARBA" id="ARBA00006244"/>
    </source>
</evidence>
<keyword evidence="8" id="KW-0732">Signal</keyword>
<evidence type="ECO:0000259" key="9">
    <source>
        <dbReference type="Pfam" id="PF13886"/>
    </source>
</evidence>
<dbReference type="InterPro" id="IPR040236">
    <property type="entry name" value="TMEM198"/>
</dbReference>
<feature type="transmembrane region" description="Helical" evidence="7">
    <location>
        <begin position="169"/>
        <end position="195"/>
    </location>
</feature>
<evidence type="ECO:0000256" key="5">
    <source>
        <dbReference type="ARBA" id="ARBA00023136"/>
    </source>
</evidence>
<comment type="subcellular location">
    <subcellularLocation>
        <location evidence="1">Membrane</location>
        <topology evidence="1">Multi-pass membrane protein</topology>
    </subcellularLocation>
</comment>
<feature type="transmembrane region" description="Helical" evidence="7">
    <location>
        <begin position="241"/>
        <end position="262"/>
    </location>
</feature>
<dbReference type="PANTHER" id="PTHR31247:SF5">
    <property type="entry name" value="DUF4203 DOMAIN-CONTAINING PROTEIN"/>
    <property type="match status" value="1"/>
</dbReference>
<evidence type="ECO:0000313" key="11">
    <source>
        <dbReference type="Proteomes" id="UP000481153"/>
    </source>
</evidence>
<evidence type="ECO:0000256" key="6">
    <source>
        <dbReference type="ARBA" id="ARBA00049737"/>
    </source>
</evidence>
<evidence type="ECO:0000256" key="8">
    <source>
        <dbReference type="SAM" id="SignalP"/>
    </source>
</evidence>
<protein>
    <recommendedName>
        <fullName evidence="6">Transmembrane protein 198</fullName>
    </recommendedName>
</protein>
<feature type="signal peptide" evidence="8">
    <location>
        <begin position="1"/>
        <end position="27"/>
    </location>
</feature>
<feature type="domain" description="TM7S3/TM198-like" evidence="9">
    <location>
        <begin position="82"/>
        <end position="260"/>
    </location>
</feature>
<sequence length="300" mass="31823">MNKFLLAITLLLAVFTVSSTALQAVDGDDIKNATKNGVKALNDTAHDLKNKTQQYESKIKDFFDISDDSTGEKIAKYALVVAIAAIGIFVGTHGYKFVKHVVVVLGFGFGGVFFSALFSTFFENSKAVPIIAFIVGGLALAAFCYYFYRVGVVVAGGALGMSLGKAIGSAAGVSHTVLIIIIVVLAIVGAVLVMYLEKPVLIIATASVGADMLVRSIGFFAQNYPNGFDFDKLSDNEKKVAIIYAAASILVWIIFILVQFYYTAVGINHGLGKDDQKDAKKAAAATAGAKPNAQKPINMV</sequence>
<feature type="transmembrane region" description="Helical" evidence="7">
    <location>
        <begin position="74"/>
        <end position="95"/>
    </location>
</feature>
<evidence type="ECO:0000256" key="3">
    <source>
        <dbReference type="ARBA" id="ARBA00022692"/>
    </source>
</evidence>
<evidence type="ECO:0000256" key="7">
    <source>
        <dbReference type="SAM" id="Phobius"/>
    </source>
</evidence>
<feature type="transmembrane region" description="Helical" evidence="7">
    <location>
        <begin position="128"/>
        <end position="148"/>
    </location>
</feature>
<keyword evidence="4 7" id="KW-1133">Transmembrane helix</keyword>
<accession>A0A6G0XQ06</accession>
<name>A0A6G0XQ06_9STRA</name>
<dbReference type="Proteomes" id="UP000481153">
    <property type="component" value="Unassembled WGS sequence"/>
</dbReference>
<proteinExistence type="inferred from homology"/>
<dbReference type="GO" id="GO:0005886">
    <property type="term" value="C:plasma membrane"/>
    <property type="evidence" value="ECO:0007669"/>
    <property type="project" value="TreeGrafter"/>
</dbReference>
<gene>
    <name evidence="10" type="ORF">Ae201684_002488</name>
</gene>
<feature type="chain" id="PRO_5026239750" description="Transmembrane protein 198" evidence="8">
    <location>
        <begin position="28"/>
        <end position="300"/>
    </location>
</feature>
<dbReference type="PANTHER" id="PTHR31247">
    <property type="entry name" value="TRANSMEMBRANE PROTEIN 198 FAMILY MEMBER"/>
    <property type="match status" value="1"/>
</dbReference>
<keyword evidence="3 7" id="KW-0812">Transmembrane</keyword>
<dbReference type="InterPro" id="IPR025256">
    <property type="entry name" value="TM7S3/TM198-like_dom"/>
</dbReference>